<protein>
    <recommendedName>
        <fullName evidence="3">NADPH-dependent FMN reductase-like domain-containing protein</fullName>
    </recommendedName>
</protein>
<evidence type="ECO:0000313" key="4">
    <source>
        <dbReference type="EMBL" id="EFV45419.1"/>
    </source>
</evidence>
<dbReference type="GeneID" id="78085921"/>
<evidence type="ECO:0000256" key="1">
    <source>
        <dbReference type="ARBA" id="ARBA00022630"/>
    </source>
</evidence>
<dbReference type="GO" id="GO:0016491">
    <property type="term" value="F:oxidoreductase activity"/>
    <property type="evidence" value="ECO:0007669"/>
    <property type="project" value="InterPro"/>
</dbReference>
<dbReference type="PANTHER" id="PTHR43278">
    <property type="entry name" value="NAD(P)H-DEPENDENT FMN-CONTAINING OXIDOREDUCTASE YWQN-RELATED"/>
    <property type="match status" value="1"/>
</dbReference>
<dbReference type="InterPro" id="IPR029039">
    <property type="entry name" value="Flavoprotein-like_sf"/>
</dbReference>
<name>E5Y3M3_BILW3</name>
<proteinExistence type="predicted"/>
<gene>
    <name evidence="4" type="ORF">HMPREF0179_00784</name>
</gene>
<evidence type="ECO:0000256" key="2">
    <source>
        <dbReference type="ARBA" id="ARBA00022643"/>
    </source>
</evidence>
<dbReference type="STRING" id="563192.HMPREF0179_00784"/>
<evidence type="ECO:0000259" key="3">
    <source>
        <dbReference type="Pfam" id="PF03358"/>
    </source>
</evidence>
<reference evidence="4 5" key="2">
    <citation type="submission" date="2013-04" db="EMBL/GenBank/DDBJ databases">
        <title>The Genome Sequence of Bilophila wadsworthia 3_1_6.</title>
        <authorList>
            <consortium name="The Broad Institute Genomics Platform"/>
            <person name="Earl A."/>
            <person name="Ward D."/>
            <person name="Feldgarden M."/>
            <person name="Gevers D."/>
            <person name="Sibley C."/>
            <person name="Strauss J."/>
            <person name="Allen-Vercoe E."/>
            <person name="Walker B."/>
            <person name="Young S."/>
            <person name="Zeng Q."/>
            <person name="Gargeya S."/>
            <person name="Fitzgerald M."/>
            <person name="Haas B."/>
            <person name="Abouelleil A."/>
            <person name="Allen A.W."/>
            <person name="Alvarado L."/>
            <person name="Arachchi H.M."/>
            <person name="Berlin A.M."/>
            <person name="Chapman S.B."/>
            <person name="Gainer-Dewar J."/>
            <person name="Goldberg J."/>
            <person name="Griggs A."/>
            <person name="Gujja S."/>
            <person name="Hansen M."/>
            <person name="Howarth C."/>
            <person name="Imamovic A."/>
            <person name="Ireland A."/>
            <person name="Larimer J."/>
            <person name="McCowan C."/>
            <person name="Murphy C."/>
            <person name="Pearson M."/>
            <person name="Poon T.W."/>
            <person name="Priest M."/>
            <person name="Roberts A."/>
            <person name="Saif S."/>
            <person name="Shea T."/>
            <person name="Sisk P."/>
            <person name="Sykes S."/>
            <person name="Wortman J."/>
            <person name="Nusbaum C."/>
            <person name="Birren B."/>
        </authorList>
    </citation>
    <scope>NUCLEOTIDE SEQUENCE [LARGE SCALE GENOMIC DNA]</scope>
    <source>
        <strain evidence="4 5">3_1_6</strain>
    </source>
</reference>
<dbReference type="Pfam" id="PF03358">
    <property type="entry name" value="FMN_red"/>
    <property type="match status" value="1"/>
</dbReference>
<dbReference type="EMBL" id="ADCP02000001">
    <property type="protein sequence ID" value="EFV45419.1"/>
    <property type="molecule type" value="Genomic_DNA"/>
</dbReference>
<dbReference type="PANTHER" id="PTHR43278:SF4">
    <property type="entry name" value="NAD(P)H-DEPENDENT FMN-CONTAINING OXIDOREDUCTASE YWQN-RELATED"/>
    <property type="match status" value="1"/>
</dbReference>
<feature type="domain" description="NADPH-dependent FMN reductase-like" evidence="3">
    <location>
        <begin position="1"/>
        <end position="156"/>
    </location>
</feature>
<dbReference type="RefSeq" id="WP_005025219.1">
    <property type="nucleotide sequence ID" value="NZ_KE150238.1"/>
</dbReference>
<keyword evidence="2" id="KW-0288">FMN</keyword>
<dbReference type="Gene3D" id="3.40.50.360">
    <property type="match status" value="1"/>
</dbReference>
<accession>E5Y3M3</accession>
<dbReference type="InterPro" id="IPR051796">
    <property type="entry name" value="ISF_SsuE-like"/>
</dbReference>
<dbReference type="InterPro" id="IPR005025">
    <property type="entry name" value="FMN_Rdtase-like_dom"/>
</dbReference>
<dbReference type="Proteomes" id="UP000006034">
    <property type="component" value="Unassembled WGS sequence"/>
</dbReference>
<dbReference type="eggNOG" id="COG0655">
    <property type="taxonomic scope" value="Bacteria"/>
</dbReference>
<dbReference type="HOGENOM" id="CLU_050993_3_3_7"/>
<evidence type="ECO:0000313" key="5">
    <source>
        <dbReference type="Proteomes" id="UP000006034"/>
    </source>
</evidence>
<keyword evidence="1" id="KW-0285">Flavoprotein</keyword>
<comment type="caution">
    <text evidence="4">The sequence shown here is derived from an EMBL/GenBank/DDBJ whole genome shotgun (WGS) entry which is preliminary data.</text>
</comment>
<dbReference type="OrthoDB" id="9790975at2"/>
<dbReference type="AlphaFoldDB" id="E5Y3M3"/>
<organism evidence="4 5">
    <name type="scientific">Bilophila wadsworthia (strain 3_1_6)</name>
    <dbReference type="NCBI Taxonomy" id="563192"/>
    <lineage>
        <taxon>Bacteria</taxon>
        <taxon>Pseudomonadati</taxon>
        <taxon>Thermodesulfobacteriota</taxon>
        <taxon>Desulfovibrionia</taxon>
        <taxon>Desulfovibrionales</taxon>
        <taxon>Desulfovibrionaceae</taxon>
        <taxon>Bilophila</taxon>
    </lineage>
</organism>
<reference evidence="4 5" key="1">
    <citation type="submission" date="2010-10" db="EMBL/GenBank/DDBJ databases">
        <authorList>
            <consortium name="The Broad Institute Genome Sequencing Platform"/>
            <person name="Ward D."/>
            <person name="Earl A."/>
            <person name="Feldgarden M."/>
            <person name="Young S.K."/>
            <person name="Gargeya S."/>
            <person name="Zeng Q."/>
            <person name="Alvarado L."/>
            <person name="Berlin A."/>
            <person name="Bochicchio J."/>
            <person name="Chapman S.B."/>
            <person name="Chen Z."/>
            <person name="Freedman E."/>
            <person name="Gellesch M."/>
            <person name="Goldberg J."/>
            <person name="Griggs A."/>
            <person name="Gujja S."/>
            <person name="Heilman E."/>
            <person name="Heiman D."/>
            <person name="Howarth C."/>
            <person name="Mehta T."/>
            <person name="Neiman D."/>
            <person name="Pearson M."/>
            <person name="Roberts A."/>
            <person name="Saif S."/>
            <person name="Shea T."/>
            <person name="Shenoy N."/>
            <person name="Sisk P."/>
            <person name="Stolte C."/>
            <person name="Sykes S."/>
            <person name="White J."/>
            <person name="Yandava C."/>
            <person name="Allen-Vercoe E."/>
            <person name="Sibley C."/>
            <person name="Ambrose C.E."/>
            <person name="Strauss J."/>
            <person name="Daigneault M."/>
            <person name="Haas B."/>
            <person name="Nusbaum C."/>
            <person name="Birren B."/>
        </authorList>
    </citation>
    <scope>NUCLEOTIDE SEQUENCE [LARGE SCALE GENOMIC DNA]</scope>
    <source>
        <strain evidence="4 5">3_1_6</strain>
    </source>
</reference>
<dbReference type="SUPFAM" id="SSF52218">
    <property type="entry name" value="Flavoproteins"/>
    <property type="match status" value="1"/>
</dbReference>
<sequence>MKVIGINGSARKDGNTSLLIKAVFAELEAEGIETDLVQLHGKALEPCKACFGCGGKRQCVVKTDYFNECFAKMVEADGIVLGSPVYSADVTAGMKAFLERAGVVVATNPGMLRHKVGASVAAVRRGGGLAAVDTMNHFLLNKEVIVVGSTYWNMAYGRDAGDVLNDAEGMANMRNLGQNMAFVLKKIR</sequence>
<keyword evidence="5" id="KW-1185">Reference proteome</keyword>